<gene>
    <name evidence="1" type="ORF">DI392_11730</name>
</gene>
<dbReference type="EMBL" id="QFWT01000006">
    <property type="protein sequence ID" value="PWI32979.1"/>
    <property type="molecule type" value="Genomic_DNA"/>
</dbReference>
<organism evidence="1 2">
    <name type="scientific">Vibrio albus</name>
    <dbReference type="NCBI Taxonomy" id="2200953"/>
    <lineage>
        <taxon>Bacteria</taxon>
        <taxon>Pseudomonadati</taxon>
        <taxon>Pseudomonadota</taxon>
        <taxon>Gammaproteobacteria</taxon>
        <taxon>Vibrionales</taxon>
        <taxon>Vibrionaceae</taxon>
        <taxon>Vibrio</taxon>
    </lineage>
</organism>
<evidence type="ECO:0000313" key="1">
    <source>
        <dbReference type="EMBL" id="PWI32979.1"/>
    </source>
</evidence>
<comment type="caution">
    <text evidence="1">The sequence shown here is derived from an EMBL/GenBank/DDBJ whole genome shotgun (WGS) entry which is preliminary data.</text>
</comment>
<dbReference type="Proteomes" id="UP000245362">
    <property type="component" value="Unassembled WGS sequence"/>
</dbReference>
<name>A0A2U3B852_9VIBR</name>
<sequence length="221" mass="25947">MADNTAPMPIDKDTVETKYYRWWLEICKLVNPNKRQSLRCAISIIEAYRCDMMYLHLWTTYRHASKQENFDRQQWTEKYINALDRYMERDKKRIHRIAAHCPNMLICIAGVINGVRRSTNINGTVRTILLLDIIDGTNIDLISELEMSHIRCVQKSHSVYLPLKEPEIYSIVSIVDNLLKLQPSLHKTIEEKYLKTSYLVARTLGVKIDIEQRQLPHHLPA</sequence>
<accession>A0A2U3B852</accession>
<protein>
    <submittedName>
        <fullName evidence="1">Uncharacterized protein</fullName>
    </submittedName>
</protein>
<proteinExistence type="predicted"/>
<evidence type="ECO:0000313" key="2">
    <source>
        <dbReference type="Proteomes" id="UP000245362"/>
    </source>
</evidence>
<dbReference type="AlphaFoldDB" id="A0A2U3B852"/>
<dbReference type="RefSeq" id="WP_109320098.1">
    <property type="nucleotide sequence ID" value="NZ_QFWT01000006.1"/>
</dbReference>
<reference evidence="1 2" key="1">
    <citation type="submission" date="2018-05" db="EMBL/GenBank/DDBJ databases">
        <title>Vibrio limimaris sp. nov., isolated from marine sediment.</title>
        <authorList>
            <person name="Li C.-M."/>
        </authorList>
    </citation>
    <scope>NUCLEOTIDE SEQUENCE [LARGE SCALE GENOMIC DNA]</scope>
    <source>
        <strain evidence="1 2">E4404</strain>
    </source>
</reference>
<keyword evidence="2" id="KW-1185">Reference proteome</keyword>